<dbReference type="Gene3D" id="2.170.130.10">
    <property type="entry name" value="TonB-dependent receptor, plug domain"/>
    <property type="match status" value="1"/>
</dbReference>
<dbReference type="SUPFAM" id="SSF56935">
    <property type="entry name" value="Porins"/>
    <property type="match status" value="1"/>
</dbReference>
<evidence type="ECO:0000313" key="4">
    <source>
        <dbReference type="EMBL" id="WZN43779.1"/>
    </source>
</evidence>
<keyword evidence="4" id="KW-0675">Receptor</keyword>
<dbReference type="SUPFAM" id="SSF49478">
    <property type="entry name" value="Cna protein B-type domain"/>
    <property type="match status" value="1"/>
</dbReference>
<feature type="domain" description="TonB-dependent receptor plug" evidence="2">
    <location>
        <begin position="144"/>
        <end position="211"/>
    </location>
</feature>
<dbReference type="Gene3D" id="2.60.40.1120">
    <property type="entry name" value="Carboxypeptidase-like, regulatory domain"/>
    <property type="match status" value="1"/>
</dbReference>
<feature type="region of interest" description="Disordered" evidence="1">
    <location>
        <begin position="340"/>
        <end position="368"/>
    </location>
</feature>
<feature type="compositionally biased region" description="Low complexity" evidence="1">
    <location>
        <begin position="342"/>
        <end position="352"/>
    </location>
</feature>
<feature type="domain" description="Outer membrane protein beta-barrel" evidence="3">
    <location>
        <begin position="571"/>
        <end position="848"/>
    </location>
</feature>
<proteinExistence type="predicted"/>
<evidence type="ECO:0000313" key="5">
    <source>
        <dbReference type="Proteomes" id="UP001485459"/>
    </source>
</evidence>
<dbReference type="InterPro" id="IPR037066">
    <property type="entry name" value="Plug_dom_sf"/>
</dbReference>
<dbReference type="InterPro" id="IPR012910">
    <property type="entry name" value="Plug_dom"/>
</dbReference>
<organism evidence="4 5">
    <name type="scientific">Chitinophaga pollutisoli</name>
    <dbReference type="NCBI Taxonomy" id="3133966"/>
    <lineage>
        <taxon>Bacteria</taxon>
        <taxon>Pseudomonadati</taxon>
        <taxon>Bacteroidota</taxon>
        <taxon>Chitinophagia</taxon>
        <taxon>Chitinophagales</taxon>
        <taxon>Chitinophagaceae</taxon>
        <taxon>Chitinophaga</taxon>
    </lineage>
</organism>
<evidence type="ECO:0000256" key="1">
    <source>
        <dbReference type="SAM" id="MobiDB-lite"/>
    </source>
</evidence>
<feature type="region of interest" description="Disordered" evidence="1">
    <location>
        <begin position="859"/>
        <end position="880"/>
    </location>
</feature>
<feature type="region of interest" description="Disordered" evidence="1">
    <location>
        <begin position="1"/>
        <end position="22"/>
    </location>
</feature>
<dbReference type="Pfam" id="PF07715">
    <property type="entry name" value="Plug"/>
    <property type="match status" value="1"/>
</dbReference>
<gene>
    <name evidence="4" type="ORF">WJU16_12155</name>
</gene>
<sequence>MFVQSEAYAQQPPSNKDSETGAISGKVQQTGNKEPIPFATIALLNEDDSTVINGVAADEKGTFILKPVPYGSYLLRVATMGFTPSFFKVKLNNERPQWDLGTVVLETGARSLKEVEVVGQKKMFTMNKDSIIFTPDENFLPGGTGMELLEYVPGVTIDANNNITMEGKDQVRFYVDNKPVAHTGMDANSYLNNLPSFMIERIEVLKVPPDAVDAEQALVEGRTNIRYINIITRKIQFRGYSAAITAGVDSRRNLNAKMRFNMNLAPFQITYFNNGQYNSDSSYLQRTYFPKTVGGDSSFLEQKNFRTSYNFNHNLNTRYERKFTDKEYLRGAVTLGWTGDGSNNENNSINSNGAHKPTMIKNQDSENRRNGYRAVTDWNYFKEYEQRDKKLEAGFNFTKAGAKGSGYNDYLYPLTDDTSLQRNDNRNGSYNMRTNIHFRQPLGDGKYYDLSGSANISGSANENIAQRKNVADKELLAAPRLSTDYTSFNQNYAVNATTGKNNPKLGYSVTGRFVYTGSKSRETFAGNQFNNETYEVRSSAGVNYSPWKDHRANLRFNPGIQFFNQMALLDSLRSHVPFKYTNFAPGVNFNYDYKQQQLSFSYSRNMDRPSPDQLNPFVNTTDSFNIRTGNPNLRPAFTKDYRAEYSIQVKSHSLKVGVEKQDADDIISRYTRVEYINDTTIINTSTFVNLASRRDNNAYITLTSHFFRATNNNKGAIQLNINAGLRYYDTQTDGGEDGQGAVSDKFAHVSGWTSHLNTWASYRIRVFNVSVNFRYNGPRYYAQGKQEARFGSGLKGQVNLFQRKLNVAFSAENIFGSSVRNSYELTKDYEQRSNNRRNVRYLSLNLTYNIRKFNKLGKKGPKEFELGTEEEEGGQQHRRR</sequence>
<dbReference type="InterPro" id="IPR041700">
    <property type="entry name" value="OMP_b-brl_3"/>
</dbReference>
<dbReference type="Proteomes" id="UP001485459">
    <property type="component" value="Chromosome"/>
</dbReference>
<evidence type="ECO:0000259" key="3">
    <source>
        <dbReference type="Pfam" id="PF14905"/>
    </source>
</evidence>
<name>A0ABZ2YVD5_9BACT</name>
<reference evidence="5" key="1">
    <citation type="submission" date="2024-03" db="EMBL/GenBank/DDBJ databases">
        <title>Chitinophaga horti sp. nov., isolated from garden soil.</title>
        <authorList>
            <person name="Lee D.S."/>
            <person name="Han D.M."/>
            <person name="Baek J.H."/>
            <person name="Choi D.G."/>
            <person name="Jeon J.H."/>
            <person name="Jeon C.O."/>
        </authorList>
    </citation>
    <scope>NUCLEOTIDE SEQUENCE [LARGE SCALE GENOMIC DNA]</scope>
    <source>
        <strain evidence="5">GPA1</strain>
    </source>
</reference>
<dbReference type="EMBL" id="CP149822">
    <property type="protein sequence ID" value="WZN43779.1"/>
    <property type="molecule type" value="Genomic_DNA"/>
</dbReference>
<dbReference type="Pfam" id="PF14905">
    <property type="entry name" value="OMP_b-brl_3"/>
    <property type="match status" value="1"/>
</dbReference>
<accession>A0ABZ2YVD5</accession>
<keyword evidence="5" id="KW-1185">Reference proteome</keyword>
<protein>
    <submittedName>
        <fullName evidence="4">TonB-dependent receptor</fullName>
    </submittedName>
</protein>
<dbReference type="Pfam" id="PF13715">
    <property type="entry name" value="CarbopepD_reg_2"/>
    <property type="match status" value="1"/>
</dbReference>
<dbReference type="RefSeq" id="WP_341838574.1">
    <property type="nucleotide sequence ID" value="NZ_CP149822.1"/>
</dbReference>
<evidence type="ECO:0000259" key="2">
    <source>
        <dbReference type="Pfam" id="PF07715"/>
    </source>
</evidence>